<evidence type="ECO:0000313" key="2">
    <source>
        <dbReference type="EMBL" id="MXU91443.1"/>
    </source>
</evidence>
<protein>
    <submittedName>
        <fullName evidence="2">Putative secreted protein</fullName>
    </submittedName>
</protein>
<organism evidence="2">
    <name type="scientific">Ixodes ricinus</name>
    <name type="common">Common tick</name>
    <name type="synonym">Acarus ricinus</name>
    <dbReference type="NCBI Taxonomy" id="34613"/>
    <lineage>
        <taxon>Eukaryota</taxon>
        <taxon>Metazoa</taxon>
        <taxon>Ecdysozoa</taxon>
        <taxon>Arthropoda</taxon>
        <taxon>Chelicerata</taxon>
        <taxon>Arachnida</taxon>
        <taxon>Acari</taxon>
        <taxon>Parasitiformes</taxon>
        <taxon>Ixodida</taxon>
        <taxon>Ixodoidea</taxon>
        <taxon>Ixodidae</taxon>
        <taxon>Ixodinae</taxon>
        <taxon>Ixodes</taxon>
    </lineage>
</organism>
<proteinExistence type="predicted"/>
<feature type="region of interest" description="Disordered" evidence="1">
    <location>
        <begin position="79"/>
        <end position="122"/>
    </location>
</feature>
<dbReference type="AlphaFoldDB" id="A0A6B0UP83"/>
<reference evidence="2" key="1">
    <citation type="submission" date="2019-12" db="EMBL/GenBank/DDBJ databases">
        <title>An insight into the sialome of adult female Ixodes ricinus ticks feeding for 6 days.</title>
        <authorList>
            <person name="Perner J."/>
            <person name="Ribeiro J.M.C."/>
        </authorList>
    </citation>
    <scope>NUCLEOTIDE SEQUENCE</scope>
    <source>
        <strain evidence="2">Semi-engorged</strain>
        <tissue evidence="2">Salivary glands</tissue>
    </source>
</reference>
<name>A0A6B0UP83_IXORI</name>
<accession>A0A6B0UP83</accession>
<feature type="compositionally biased region" description="Basic residues" evidence="1">
    <location>
        <begin position="89"/>
        <end position="113"/>
    </location>
</feature>
<dbReference type="EMBL" id="GIFC01009360">
    <property type="protein sequence ID" value="MXU91443.1"/>
    <property type="molecule type" value="Transcribed_RNA"/>
</dbReference>
<sequence length="122" mass="13511">MFITKFILQSLFLQTEQVICVLTTARIVLQTHAKKIQSNSLVTGSAKLAQNSSSGGSAPCCGCAGWLLDNPFKSFKLSFPPTPNLTQKTNKKKRIKQANKQAKKKKKMARRKREVVSSFHSG</sequence>
<evidence type="ECO:0000256" key="1">
    <source>
        <dbReference type="SAM" id="MobiDB-lite"/>
    </source>
</evidence>